<dbReference type="InterPro" id="IPR013289">
    <property type="entry name" value="CBFA2T1/2/3"/>
</dbReference>
<reference evidence="7 8" key="1">
    <citation type="journal article" date="2010" name="Plant Cell">
        <title>The Chlorella variabilis NC64A genome reveals adaptation to photosymbiosis, coevolution with viruses, and cryptic sex.</title>
        <authorList>
            <person name="Blanc G."/>
            <person name="Duncan G."/>
            <person name="Agarkova I."/>
            <person name="Borodovsky M."/>
            <person name="Gurnon J."/>
            <person name="Kuo A."/>
            <person name="Lindquist E."/>
            <person name="Lucas S."/>
            <person name="Pangilinan J."/>
            <person name="Polle J."/>
            <person name="Salamov A."/>
            <person name="Terry A."/>
            <person name="Yamada T."/>
            <person name="Dunigan D.D."/>
            <person name="Grigoriev I.V."/>
            <person name="Claverie J.M."/>
            <person name="Van Etten J.L."/>
        </authorList>
    </citation>
    <scope>NUCLEOTIDE SEQUENCE [LARGE SCALE GENOMIC DNA]</scope>
    <source>
        <strain evidence="7 8">NC64A</strain>
    </source>
</reference>
<dbReference type="RefSeq" id="XP_005845950.1">
    <property type="nucleotide sequence ID" value="XM_005845888.1"/>
</dbReference>
<dbReference type="EMBL" id="GL433849">
    <property type="protein sequence ID" value="EFN53848.1"/>
    <property type="molecule type" value="Genomic_DNA"/>
</dbReference>
<proteinExistence type="predicted"/>
<dbReference type="Pfam" id="PF01753">
    <property type="entry name" value="zf-MYND"/>
    <property type="match status" value="1"/>
</dbReference>
<dbReference type="GO" id="GO:0003714">
    <property type="term" value="F:transcription corepressor activity"/>
    <property type="evidence" value="ECO:0007669"/>
    <property type="project" value="InterPro"/>
</dbReference>
<evidence type="ECO:0000313" key="8">
    <source>
        <dbReference type="Proteomes" id="UP000008141"/>
    </source>
</evidence>
<keyword evidence="3" id="KW-0862">Zinc</keyword>
<dbReference type="Proteomes" id="UP000008141">
    <property type="component" value="Unassembled WGS sequence"/>
</dbReference>
<dbReference type="SUPFAM" id="SSF144232">
    <property type="entry name" value="HIT/MYND zinc finger-like"/>
    <property type="match status" value="1"/>
</dbReference>
<dbReference type="OrthoDB" id="550206at2759"/>
<dbReference type="Gene3D" id="6.10.140.2220">
    <property type="match status" value="1"/>
</dbReference>
<dbReference type="AlphaFoldDB" id="E1ZJE7"/>
<protein>
    <recommendedName>
        <fullName evidence="6">MYND-type domain-containing protein</fullName>
    </recommendedName>
</protein>
<evidence type="ECO:0000256" key="3">
    <source>
        <dbReference type="ARBA" id="ARBA00022833"/>
    </source>
</evidence>
<evidence type="ECO:0000256" key="4">
    <source>
        <dbReference type="PROSITE-ProRule" id="PRU00134"/>
    </source>
</evidence>
<dbReference type="KEGG" id="cvr:CHLNCDRAFT_135935"/>
<feature type="region of interest" description="Disordered" evidence="5">
    <location>
        <begin position="266"/>
        <end position="293"/>
    </location>
</feature>
<name>E1ZJE7_CHLVA</name>
<dbReference type="GO" id="GO:0008270">
    <property type="term" value="F:zinc ion binding"/>
    <property type="evidence" value="ECO:0007669"/>
    <property type="project" value="UniProtKB-KW"/>
</dbReference>
<evidence type="ECO:0000256" key="5">
    <source>
        <dbReference type="SAM" id="MobiDB-lite"/>
    </source>
</evidence>
<dbReference type="InterPro" id="IPR002893">
    <property type="entry name" value="Znf_MYND"/>
</dbReference>
<dbReference type="PRINTS" id="PR01875">
    <property type="entry name" value="ETOFAMILY"/>
</dbReference>
<dbReference type="GeneID" id="17353373"/>
<keyword evidence="1" id="KW-0479">Metal-binding</keyword>
<feature type="domain" description="MYND-type" evidence="6">
    <location>
        <begin position="855"/>
        <end position="899"/>
    </location>
</feature>
<gene>
    <name evidence="7" type="ORF">CHLNCDRAFT_135935</name>
</gene>
<dbReference type="PROSITE" id="PS50865">
    <property type="entry name" value="ZF_MYND_2"/>
    <property type="match status" value="1"/>
</dbReference>
<organism evidence="8">
    <name type="scientific">Chlorella variabilis</name>
    <name type="common">Green alga</name>
    <dbReference type="NCBI Taxonomy" id="554065"/>
    <lineage>
        <taxon>Eukaryota</taxon>
        <taxon>Viridiplantae</taxon>
        <taxon>Chlorophyta</taxon>
        <taxon>core chlorophytes</taxon>
        <taxon>Trebouxiophyceae</taxon>
        <taxon>Chlorellales</taxon>
        <taxon>Chlorellaceae</taxon>
        <taxon>Chlorella clade</taxon>
        <taxon>Chlorella</taxon>
    </lineage>
</organism>
<evidence type="ECO:0000313" key="7">
    <source>
        <dbReference type="EMBL" id="EFN53848.1"/>
    </source>
</evidence>
<keyword evidence="8" id="KW-1185">Reference proteome</keyword>
<evidence type="ECO:0000259" key="6">
    <source>
        <dbReference type="PROSITE" id="PS50865"/>
    </source>
</evidence>
<keyword evidence="2 4" id="KW-0863">Zinc-finger</keyword>
<evidence type="ECO:0000256" key="1">
    <source>
        <dbReference type="ARBA" id="ARBA00022723"/>
    </source>
</evidence>
<evidence type="ECO:0000256" key="2">
    <source>
        <dbReference type="ARBA" id="ARBA00022771"/>
    </source>
</evidence>
<dbReference type="InParanoid" id="E1ZJE7"/>
<feature type="compositionally biased region" description="Gly residues" evidence="5">
    <location>
        <begin position="284"/>
        <end position="293"/>
    </location>
</feature>
<sequence>MGAAAAVPAHVRRALASAPESDPRSAAAIARHCETACSTLLWAATCAGQPEPGDECSEADCMRLLAAAGCAIDAAADAAERVQSSLELLLSGDHPRDPPEDLLCEPLVEAASSALLALCRFLGGRWGEAYPRVRRVAERRTLSHGVLLGWLGRMAALQHTVLRQQGADRLSKSFFDLAGFVLEELRSPEQEGAALAALASLASDSYLVLAPGLQPDSDAQCGMLSAVTHLLFLPHLHGELRGLEREGGGRVLRAALRTLRTLTDTLLAAPPRPPPGPAPHAPAGSGGTPGVGGGRPPAAEVLLLKTCYLAAMCFIVDTSSGCGEIRAEDACWQQLQDATSLRQLADGLHCLHYLVAAAAAFLSSLPGSAPAPADAAGPAQGSAAAADGVGSPRAAAGAAEAAAASHSPSLRSASWRDSARLFIMALANWSAALLCLSKTEMGAQLRDPGCAAAAAAAAESLVRLLPPLAALEAAGGCQRLAGQDGTAQGWFSDYVRRATRVVMPRAVVLAAHLLQSLEVAPPPAVAAAQDVGSALQAARHLTAASISAGKAAVEWRVLRLDPEPGGQGYAGCDALEVAGDRIRIGQGAMQGWRAAAAAWAQLLGCEGLDPATAASISRGADCAALSCLAAIPSLEEALLCVDNPYRRSAAPCVQLRALTPLLQSPQLADLLLWAGAMQPLLSAARRLLAEVQANDTTLPTLSTESIGELLVLLTQLLLCPWAAAAIATDAQLLSMLSTEARVLAEEVSLDTADGVIELFDQVASLLEQLPYAVGNGSGSRVEPSAALPDTELDGAAGETHMEALLAQAAARFDRAVAQLDGTAAAAALQEMQQAVDQPAMLRRQEAALGLRRCSYPGCGNLAGPAEAALKTRRCSACRVVRYCGEACSHEDWRRHKKGCKLLRPVGAPAVPANAADAARAGQP</sequence>
<feature type="compositionally biased region" description="Pro residues" evidence="5">
    <location>
        <begin position="270"/>
        <end position="280"/>
    </location>
</feature>
<accession>E1ZJE7</accession>